<dbReference type="GO" id="GO:0006351">
    <property type="term" value="P:DNA-templated transcription"/>
    <property type="evidence" value="ECO:0007669"/>
    <property type="project" value="InterPro"/>
</dbReference>
<feature type="region of interest" description="Disordered" evidence="8">
    <location>
        <begin position="75"/>
        <end position="96"/>
    </location>
</feature>
<evidence type="ECO:0000313" key="11">
    <source>
        <dbReference type="Proteomes" id="UP000803884"/>
    </source>
</evidence>
<reference evidence="10 11" key="1">
    <citation type="journal article" date="2020" name="Microbiol. Resour. Announc.">
        <title>Draft Genome Sequence of a Cladosporium Species Isolated from the Mesophotic Ascidian Didemnum maculosum.</title>
        <authorList>
            <person name="Gioti A."/>
            <person name="Siaperas R."/>
            <person name="Nikolaivits E."/>
            <person name="Le Goff G."/>
            <person name="Ouazzani J."/>
            <person name="Kotoulas G."/>
            <person name="Topakas E."/>
        </authorList>
    </citation>
    <scope>NUCLEOTIDE SEQUENCE [LARGE SCALE GENOMIC DNA]</scope>
    <source>
        <strain evidence="10 11">TM138-S3</strain>
    </source>
</reference>
<evidence type="ECO:0000256" key="6">
    <source>
        <dbReference type="ARBA" id="ARBA00023163"/>
    </source>
</evidence>
<dbReference type="Pfam" id="PF00172">
    <property type="entry name" value="Zn_clus"/>
    <property type="match status" value="1"/>
</dbReference>
<dbReference type="PANTHER" id="PTHR47782:SF12">
    <property type="entry name" value="ZN(II)2CYS6 TRANSCRIPTION FACTOR (EUROFUNG)"/>
    <property type="match status" value="1"/>
</dbReference>
<keyword evidence="7" id="KW-0539">Nucleus</keyword>
<dbReference type="GO" id="GO:0045944">
    <property type="term" value="P:positive regulation of transcription by RNA polymerase II"/>
    <property type="evidence" value="ECO:0007669"/>
    <property type="project" value="TreeGrafter"/>
</dbReference>
<keyword evidence="3" id="KW-0862">Zinc</keyword>
<dbReference type="InterPro" id="IPR052202">
    <property type="entry name" value="Yeast_MetPath_Reg"/>
</dbReference>
<dbReference type="SMART" id="SM00906">
    <property type="entry name" value="Fungal_trans"/>
    <property type="match status" value="1"/>
</dbReference>
<evidence type="ECO:0000256" key="5">
    <source>
        <dbReference type="ARBA" id="ARBA00023125"/>
    </source>
</evidence>
<evidence type="ECO:0000256" key="2">
    <source>
        <dbReference type="ARBA" id="ARBA00022723"/>
    </source>
</evidence>
<comment type="caution">
    <text evidence="10">The sequence shown here is derived from an EMBL/GenBank/DDBJ whole genome shotgun (WGS) entry which is preliminary data.</text>
</comment>
<organism evidence="10 11">
    <name type="scientific">Cladosporium halotolerans</name>
    <dbReference type="NCBI Taxonomy" id="1052096"/>
    <lineage>
        <taxon>Eukaryota</taxon>
        <taxon>Fungi</taxon>
        <taxon>Dikarya</taxon>
        <taxon>Ascomycota</taxon>
        <taxon>Pezizomycotina</taxon>
        <taxon>Dothideomycetes</taxon>
        <taxon>Dothideomycetidae</taxon>
        <taxon>Cladosporiales</taxon>
        <taxon>Cladosporiaceae</taxon>
        <taxon>Cladosporium</taxon>
    </lineage>
</organism>
<dbReference type="CDD" id="cd00067">
    <property type="entry name" value="GAL4"/>
    <property type="match status" value="1"/>
</dbReference>
<dbReference type="Gene3D" id="4.10.240.10">
    <property type="entry name" value="Zn(2)-C6 fungal-type DNA-binding domain"/>
    <property type="match status" value="1"/>
</dbReference>
<dbReference type="RefSeq" id="XP_069226078.1">
    <property type="nucleotide sequence ID" value="XM_069376851.1"/>
</dbReference>
<evidence type="ECO:0000256" key="4">
    <source>
        <dbReference type="ARBA" id="ARBA00023015"/>
    </source>
</evidence>
<keyword evidence="11" id="KW-1185">Reference proteome</keyword>
<evidence type="ECO:0000256" key="3">
    <source>
        <dbReference type="ARBA" id="ARBA00022833"/>
    </source>
</evidence>
<sequence>MVEETQQIPACQRCRLRKIRCDHAAPKCSACSKSALACIIVDPTTQKQYTREYISDLERKEAQLEAKFEEPTISPRETAGANALQRTRECPSPINAHSIESTTTLSGYVGENSGLSLLGSVFANTEWWDRRPRGNEPRPQMPELNISAHDFPLEAEAEALLENYFSRFHINHTFLVRKDVLDVYNQVYTSGQSEQSSAQDRFRLFMIFAISGVTRYRAGLSREHPFGYYLAALAHVKDVPLIGSPDAIQNSLLLARFGMYQHIGTSLWDISQFCMRQCIELGYHAAPHIPVMPLDEQKQRRIFWECYILDRYSSGILGRPFAIADEDITVPLPILADDDALKAADIFSLSAVADIVPPFPTEVSVFVFYIRLRQISSRIHTEFFNGRKQHSRSAYGTPLPSTSAGYVQVMVQDFMAQLNEWRQGAPVFTTPKSLYERPEFYDFLLEKDRLILVRGAMQIAPKVRNNSPPPELLAQALASATKVITLYSDMLEHSYITWTRSYFQGIFTAGLSILFCVNMSEAIDRMSSPIELSKLPSTLELCSKILHSFEKEMPDVRSFAVVFDELKDLVMRKIYGHREQDAANGNVTPTTNETFRALDGHHHDSSHAAHIQIPDPIDSFIPASMNMDLNASQFDLSSTYLTESNWPIMSEEFMENLEAGLGEYAWGFAGDDISGWGLSDMSLGR</sequence>
<gene>
    <name evidence="10" type="ORF">WHR41_08247</name>
</gene>
<dbReference type="PANTHER" id="PTHR47782">
    <property type="entry name" value="ZN(II)2CYS6 TRANSCRIPTION FACTOR (EUROFUNG)-RELATED"/>
    <property type="match status" value="1"/>
</dbReference>
<protein>
    <recommendedName>
        <fullName evidence="9">Zn(2)-C6 fungal-type domain-containing protein</fullName>
    </recommendedName>
</protein>
<evidence type="ECO:0000256" key="8">
    <source>
        <dbReference type="SAM" id="MobiDB-lite"/>
    </source>
</evidence>
<keyword evidence="4" id="KW-0805">Transcription regulation</keyword>
<name>A0AB34KGT6_9PEZI</name>
<dbReference type="GO" id="GO:0008270">
    <property type="term" value="F:zinc ion binding"/>
    <property type="evidence" value="ECO:0007669"/>
    <property type="project" value="InterPro"/>
</dbReference>
<evidence type="ECO:0000256" key="1">
    <source>
        <dbReference type="ARBA" id="ARBA00004123"/>
    </source>
</evidence>
<accession>A0AB34KGT6</accession>
<dbReference type="SMART" id="SM00066">
    <property type="entry name" value="GAL4"/>
    <property type="match status" value="1"/>
</dbReference>
<dbReference type="Pfam" id="PF04082">
    <property type="entry name" value="Fungal_trans"/>
    <property type="match status" value="1"/>
</dbReference>
<dbReference type="PROSITE" id="PS00463">
    <property type="entry name" value="ZN2_CY6_FUNGAL_1"/>
    <property type="match status" value="1"/>
</dbReference>
<dbReference type="EMBL" id="JAAQHG020000041">
    <property type="protein sequence ID" value="KAL1582971.1"/>
    <property type="molecule type" value="Genomic_DNA"/>
</dbReference>
<feature type="domain" description="Zn(2)-C6 fungal-type" evidence="9">
    <location>
        <begin position="10"/>
        <end position="40"/>
    </location>
</feature>
<dbReference type="AlphaFoldDB" id="A0AB34KGT6"/>
<dbReference type="Proteomes" id="UP000803884">
    <property type="component" value="Unassembled WGS sequence"/>
</dbReference>
<dbReference type="PROSITE" id="PS50048">
    <property type="entry name" value="ZN2_CY6_FUNGAL_2"/>
    <property type="match status" value="1"/>
</dbReference>
<keyword evidence="6" id="KW-0804">Transcription</keyword>
<dbReference type="SUPFAM" id="SSF57701">
    <property type="entry name" value="Zn2/Cys6 DNA-binding domain"/>
    <property type="match status" value="1"/>
</dbReference>
<dbReference type="InterPro" id="IPR036864">
    <property type="entry name" value="Zn2-C6_fun-type_DNA-bd_sf"/>
</dbReference>
<dbReference type="GO" id="GO:0005634">
    <property type="term" value="C:nucleus"/>
    <property type="evidence" value="ECO:0007669"/>
    <property type="project" value="UniProtKB-SubCell"/>
</dbReference>
<dbReference type="InterPro" id="IPR001138">
    <property type="entry name" value="Zn2Cys6_DnaBD"/>
</dbReference>
<dbReference type="GO" id="GO:0000981">
    <property type="term" value="F:DNA-binding transcription factor activity, RNA polymerase II-specific"/>
    <property type="evidence" value="ECO:0007669"/>
    <property type="project" value="InterPro"/>
</dbReference>
<evidence type="ECO:0000256" key="7">
    <source>
        <dbReference type="ARBA" id="ARBA00023242"/>
    </source>
</evidence>
<dbReference type="GeneID" id="96009689"/>
<comment type="subcellular location">
    <subcellularLocation>
        <location evidence="1">Nucleus</location>
    </subcellularLocation>
</comment>
<keyword evidence="5" id="KW-0238">DNA-binding</keyword>
<dbReference type="InterPro" id="IPR007219">
    <property type="entry name" value="XnlR_reg_dom"/>
</dbReference>
<evidence type="ECO:0000313" key="10">
    <source>
        <dbReference type="EMBL" id="KAL1582971.1"/>
    </source>
</evidence>
<keyword evidence="2" id="KW-0479">Metal-binding</keyword>
<dbReference type="GO" id="GO:0043565">
    <property type="term" value="F:sequence-specific DNA binding"/>
    <property type="evidence" value="ECO:0007669"/>
    <property type="project" value="TreeGrafter"/>
</dbReference>
<evidence type="ECO:0000259" key="9">
    <source>
        <dbReference type="PROSITE" id="PS50048"/>
    </source>
</evidence>
<dbReference type="CDD" id="cd12148">
    <property type="entry name" value="fungal_TF_MHR"/>
    <property type="match status" value="1"/>
</dbReference>
<proteinExistence type="predicted"/>